<evidence type="ECO:0000256" key="1">
    <source>
        <dbReference type="SAM" id="Phobius"/>
    </source>
</evidence>
<organism evidence="2 3">
    <name type="scientific">Methanobrevibacter millerae</name>
    <dbReference type="NCBI Taxonomy" id="230361"/>
    <lineage>
        <taxon>Archaea</taxon>
        <taxon>Methanobacteriati</taxon>
        <taxon>Methanobacteriota</taxon>
        <taxon>Methanomada group</taxon>
        <taxon>Methanobacteria</taxon>
        <taxon>Methanobacteriales</taxon>
        <taxon>Methanobacteriaceae</taxon>
        <taxon>Methanobrevibacter</taxon>
    </lineage>
</organism>
<dbReference type="Proteomes" id="UP000762703">
    <property type="component" value="Unassembled WGS sequence"/>
</dbReference>
<name>A0A8T3VAY0_9EURY</name>
<evidence type="ECO:0000313" key="2">
    <source>
        <dbReference type="EMBL" id="MBE6504887.1"/>
    </source>
</evidence>
<feature type="transmembrane region" description="Helical" evidence="1">
    <location>
        <begin position="63"/>
        <end position="81"/>
    </location>
</feature>
<keyword evidence="1" id="KW-0472">Membrane</keyword>
<keyword evidence="1" id="KW-1133">Transmembrane helix</keyword>
<keyword evidence="1" id="KW-0812">Transmembrane</keyword>
<dbReference type="RefSeq" id="WP_303736530.1">
    <property type="nucleotide sequence ID" value="NZ_SUTE01000031.1"/>
</dbReference>
<dbReference type="AlphaFoldDB" id="A0A8T3VAY0"/>
<comment type="caution">
    <text evidence="2">The sequence shown here is derived from an EMBL/GenBank/DDBJ whole genome shotgun (WGS) entry which is preliminary data.</text>
</comment>
<dbReference type="EMBL" id="SUTE01000031">
    <property type="protein sequence ID" value="MBE6504887.1"/>
    <property type="molecule type" value="Genomic_DNA"/>
</dbReference>
<gene>
    <name evidence="2" type="ORF">E7Z73_03945</name>
</gene>
<proteinExistence type="predicted"/>
<accession>A0A8T3VAY0</accession>
<reference evidence="2" key="1">
    <citation type="submission" date="2019-04" db="EMBL/GenBank/DDBJ databases">
        <title>Evolution of Biomass-Degrading Anaerobic Consortia Revealed by Metagenomics.</title>
        <authorList>
            <person name="Peng X."/>
        </authorList>
    </citation>
    <scope>NUCLEOTIDE SEQUENCE</scope>
    <source>
        <strain evidence="2">SIG12</strain>
    </source>
</reference>
<evidence type="ECO:0000313" key="3">
    <source>
        <dbReference type="Proteomes" id="UP000762703"/>
    </source>
</evidence>
<protein>
    <submittedName>
        <fullName evidence="2">Zinc ribbon domain-containing protein</fullName>
    </submittedName>
</protein>
<sequence>MKKCPECGNPSYDGAPVCGNCGYKFPKPKVKAPMQEDIFEDRPIINKSGNEQSTLEIIKENKIVIGAILLITLIVIGIIIATGPTTDNSTKVDGLNKYTDANASFSYPSNWKDVNGSDELHYGAIFFEGSNGTEIEYYNVTSEFSSIYEINTQRISSAQENGDYVNTILPLQIDGKNTSNVILENADGTFTRYVSLLNNGNLYVFKINGKTLNDTTSSEIESVLQSVHIG</sequence>